<gene>
    <name evidence="1" type="ORF">GHO27_19980</name>
</gene>
<dbReference type="OrthoDB" id="5296638at2"/>
<protein>
    <submittedName>
        <fullName evidence="1">Prepilin-type N-terminal cleavage/methylation domain-containing protein</fullName>
    </submittedName>
</protein>
<dbReference type="STRING" id="1608996.TU84_04090"/>
<evidence type="ECO:0000313" key="1">
    <source>
        <dbReference type="EMBL" id="MQU07959.1"/>
    </source>
</evidence>
<dbReference type="RefSeq" id="WP_048367354.1">
    <property type="nucleotide sequence ID" value="NZ_CAKZJC010000155.1"/>
</dbReference>
<proteinExistence type="predicted"/>
<reference evidence="1 2" key="1">
    <citation type="submission" date="2019-10" db="EMBL/GenBank/DDBJ databases">
        <title>Evaluation of single-gene subtyping targets for Pseudomonas.</title>
        <authorList>
            <person name="Reichler S.J."/>
            <person name="Orsi R.H."/>
            <person name="Wiedmann M."/>
            <person name="Martin N.H."/>
            <person name="Murphy S.I."/>
        </authorList>
    </citation>
    <scope>NUCLEOTIDE SEQUENCE [LARGE SCALE GENOMIC DNA]</scope>
    <source>
        <strain evidence="1 2">FSL R10-1637</strain>
    </source>
</reference>
<dbReference type="Proteomes" id="UP000478064">
    <property type="component" value="Unassembled WGS sequence"/>
</dbReference>
<dbReference type="NCBIfam" id="TIGR02532">
    <property type="entry name" value="IV_pilin_GFxxxE"/>
    <property type="match status" value="1"/>
</dbReference>
<sequence length="133" mass="14706">MKRYGAGFTLMELMIVVAIIGILGAFAYPLYSDSVKRGYRAQLVLLLSEQSQSLERFYTKKGLYSGAENVSPGNQHYLMTYELADHTYLLTATRRADSPMAGDACGDYTLNHVGLAANTNAAPDLTRQQCWGR</sequence>
<dbReference type="Pfam" id="PF07963">
    <property type="entry name" value="N_methyl"/>
    <property type="match status" value="1"/>
</dbReference>
<dbReference type="InterPro" id="IPR045584">
    <property type="entry name" value="Pilin-like"/>
</dbReference>
<dbReference type="InterPro" id="IPR012902">
    <property type="entry name" value="N_methyl_site"/>
</dbReference>
<dbReference type="Gene3D" id="3.30.700.10">
    <property type="entry name" value="Glycoprotein, Type 4 Pilin"/>
    <property type="match status" value="1"/>
</dbReference>
<dbReference type="InterPro" id="IPR031982">
    <property type="entry name" value="PilE-like"/>
</dbReference>
<name>A0A0J6I8D6_9PSED</name>
<organism evidence="1 2">
    <name type="scientific">Pseudomonas helleri</name>
    <dbReference type="NCBI Taxonomy" id="1608996"/>
    <lineage>
        <taxon>Bacteria</taxon>
        <taxon>Pseudomonadati</taxon>
        <taxon>Pseudomonadota</taxon>
        <taxon>Gammaproteobacteria</taxon>
        <taxon>Pseudomonadales</taxon>
        <taxon>Pseudomonadaceae</taxon>
        <taxon>Pseudomonas</taxon>
    </lineage>
</organism>
<dbReference type="EMBL" id="WIVU01000049">
    <property type="protein sequence ID" value="MQU07959.1"/>
    <property type="molecule type" value="Genomic_DNA"/>
</dbReference>
<evidence type="ECO:0000313" key="2">
    <source>
        <dbReference type="Proteomes" id="UP000478064"/>
    </source>
</evidence>
<dbReference type="GO" id="GO:0043683">
    <property type="term" value="P:type IV pilus assembly"/>
    <property type="evidence" value="ECO:0007669"/>
    <property type="project" value="InterPro"/>
</dbReference>
<accession>A0A0J6I8D6</accession>
<dbReference type="Pfam" id="PF16732">
    <property type="entry name" value="ComP_DUS"/>
    <property type="match status" value="1"/>
</dbReference>
<comment type="caution">
    <text evidence="1">The sequence shown here is derived from an EMBL/GenBank/DDBJ whole genome shotgun (WGS) entry which is preliminary data.</text>
</comment>
<dbReference type="AlphaFoldDB" id="A0A0J6I8D6"/>
<dbReference type="SUPFAM" id="SSF54523">
    <property type="entry name" value="Pili subunits"/>
    <property type="match status" value="1"/>
</dbReference>